<dbReference type="EMBL" id="CAJVRM010000296">
    <property type="protein sequence ID" value="CAG8979136.1"/>
    <property type="molecule type" value="Genomic_DNA"/>
</dbReference>
<protein>
    <submittedName>
        <fullName evidence="2">Uncharacterized protein</fullName>
    </submittedName>
</protein>
<dbReference type="Proteomes" id="UP000701801">
    <property type="component" value="Unassembled WGS sequence"/>
</dbReference>
<accession>A0A9N9LV37</accession>
<evidence type="ECO:0000313" key="2">
    <source>
        <dbReference type="EMBL" id="CAG8979136.1"/>
    </source>
</evidence>
<evidence type="ECO:0000313" key="3">
    <source>
        <dbReference type="Proteomes" id="UP000701801"/>
    </source>
</evidence>
<feature type="region of interest" description="Disordered" evidence="1">
    <location>
        <begin position="345"/>
        <end position="401"/>
    </location>
</feature>
<keyword evidence="3" id="KW-1185">Reference proteome</keyword>
<organism evidence="2 3">
    <name type="scientific">Hymenoscyphus albidus</name>
    <dbReference type="NCBI Taxonomy" id="595503"/>
    <lineage>
        <taxon>Eukaryota</taxon>
        <taxon>Fungi</taxon>
        <taxon>Dikarya</taxon>
        <taxon>Ascomycota</taxon>
        <taxon>Pezizomycotina</taxon>
        <taxon>Leotiomycetes</taxon>
        <taxon>Helotiales</taxon>
        <taxon>Helotiaceae</taxon>
        <taxon>Hymenoscyphus</taxon>
    </lineage>
</organism>
<dbReference type="OrthoDB" id="10275755at2759"/>
<comment type="caution">
    <text evidence="2">The sequence shown here is derived from an EMBL/GenBank/DDBJ whole genome shotgun (WGS) entry which is preliminary data.</text>
</comment>
<feature type="region of interest" description="Disordered" evidence="1">
    <location>
        <begin position="113"/>
        <end position="136"/>
    </location>
</feature>
<sequence>MVYSSKYSQILEILTKQPRHTRLRRELPDGKRLSDGHLSLDFIESVWKAALIASRDPGRGAEKGREVEYYMHRADIMLWTSYFGHEEGCLEFPWEYDPPSQPARVLERQQEIGKKPQDEFKIQNQPDKRADQKYKERPNHLTRSNFESRNTIIVKLSNRPIHRALPHIQSSSLKQHPDARVFNAFEYTIENGDFQYPHSWIAKDTREFGLVYLPPHFTYIPSHAWGAYIGRGGMFQRDLNERFQNIVKISGERLDNLTRLGLPRRIQCDVHGLFVQPVRKRDMDDSKIRAACEELAEQFLRSWVSSPDYNGKLSPIIDYWYIWVKNLGREPLILQLLKDLRNSTAQVKSSHQGTKRRNEDGVKPEAQRIKVELFPEGPKERRYDRDFREDKSTEQRGKGLE</sequence>
<evidence type="ECO:0000256" key="1">
    <source>
        <dbReference type="SAM" id="MobiDB-lite"/>
    </source>
</evidence>
<name>A0A9N9LV37_9HELO</name>
<gene>
    <name evidence="2" type="ORF">HYALB_00000269</name>
</gene>
<feature type="compositionally biased region" description="Basic and acidic residues" evidence="1">
    <location>
        <begin position="356"/>
        <end position="401"/>
    </location>
</feature>
<proteinExistence type="predicted"/>
<dbReference type="AlphaFoldDB" id="A0A9N9LV37"/>
<reference evidence="2" key="1">
    <citation type="submission" date="2021-07" db="EMBL/GenBank/DDBJ databases">
        <authorList>
            <person name="Durling M."/>
        </authorList>
    </citation>
    <scope>NUCLEOTIDE SEQUENCE</scope>
</reference>